<evidence type="ECO:0000259" key="1">
    <source>
        <dbReference type="SMART" id="SM01008"/>
    </source>
</evidence>
<dbReference type="Gene3D" id="3.90.1170.50">
    <property type="entry name" value="Aldehyde oxidase/xanthine dehydrogenase, a/b hammerhead"/>
    <property type="match status" value="1"/>
</dbReference>
<dbReference type="InterPro" id="IPR006311">
    <property type="entry name" value="TAT_signal"/>
</dbReference>
<proteinExistence type="predicted"/>
<dbReference type="InterPro" id="IPR000674">
    <property type="entry name" value="Ald_Oxase/Xan_DH_a/b"/>
</dbReference>
<dbReference type="PROSITE" id="PS51318">
    <property type="entry name" value="TAT"/>
    <property type="match status" value="1"/>
</dbReference>
<name>A0A2W5K7J7_ANCNO</name>
<dbReference type="SMART" id="SM01008">
    <property type="entry name" value="Ald_Xan_dh_C"/>
    <property type="match status" value="1"/>
</dbReference>
<evidence type="ECO:0000313" key="3">
    <source>
        <dbReference type="Proteomes" id="UP000249577"/>
    </source>
</evidence>
<evidence type="ECO:0000313" key="2">
    <source>
        <dbReference type="EMBL" id="PZQ11939.1"/>
    </source>
</evidence>
<gene>
    <name evidence="2" type="ORF">DI565_17325</name>
</gene>
<dbReference type="PANTHER" id="PTHR47495:SF2">
    <property type="entry name" value="ALDEHYDE DEHYDROGENASE"/>
    <property type="match status" value="1"/>
</dbReference>
<organism evidence="2 3">
    <name type="scientific">Ancylobacter novellus</name>
    <name type="common">Thiobacillus novellus</name>
    <dbReference type="NCBI Taxonomy" id="921"/>
    <lineage>
        <taxon>Bacteria</taxon>
        <taxon>Pseudomonadati</taxon>
        <taxon>Pseudomonadota</taxon>
        <taxon>Alphaproteobacteria</taxon>
        <taxon>Hyphomicrobiales</taxon>
        <taxon>Xanthobacteraceae</taxon>
        <taxon>Ancylobacter</taxon>
    </lineage>
</organism>
<dbReference type="InterPro" id="IPR037165">
    <property type="entry name" value="AldOxase/xan_DH_Mopterin-bd_sf"/>
</dbReference>
<reference evidence="2 3" key="1">
    <citation type="submission" date="2017-08" db="EMBL/GenBank/DDBJ databases">
        <title>Infants hospitalized years apart are colonized by the same room-sourced microbial strains.</title>
        <authorList>
            <person name="Brooks B."/>
            <person name="Olm M.R."/>
            <person name="Firek B.A."/>
            <person name="Baker R."/>
            <person name="Thomas B.C."/>
            <person name="Morowitz M.J."/>
            <person name="Banfield J.F."/>
        </authorList>
    </citation>
    <scope>NUCLEOTIDE SEQUENCE [LARGE SCALE GENOMIC DNA]</scope>
    <source>
        <strain evidence="2">S2_005_003_R2_43</strain>
    </source>
</reference>
<dbReference type="AlphaFoldDB" id="A0A2W5K7J7"/>
<dbReference type="PIRSF" id="PIRSF036389">
    <property type="entry name" value="IOR_B"/>
    <property type="match status" value="1"/>
</dbReference>
<feature type="domain" description="Aldehyde oxidase/xanthine dehydrogenase a/b hammerhead" evidence="1">
    <location>
        <begin position="222"/>
        <end position="300"/>
    </location>
</feature>
<dbReference type="InterPro" id="IPR012368">
    <property type="entry name" value="OxRdtase_Mopterin-bd_su_IorB"/>
</dbReference>
<dbReference type="InterPro" id="IPR008274">
    <property type="entry name" value="AldOxase/xan_DH_MoCoBD1"/>
</dbReference>
<dbReference type="Pfam" id="PF20256">
    <property type="entry name" value="MoCoBD_2"/>
    <property type="match status" value="2"/>
</dbReference>
<dbReference type="PANTHER" id="PTHR47495">
    <property type="entry name" value="ALDEHYDE DEHYDROGENASE"/>
    <property type="match status" value="1"/>
</dbReference>
<protein>
    <submittedName>
        <fullName evidence="2">Aldehyde dehydrogenase</fullName>
    </submittedName>
</protein>
<dbReference type="GO" id="GO:0016491">
    <property type="term" value="F:oxidoreductase activity"/>
    <property type="evidence" value="ECO:0007669"/>
    <property type="project" value="InterPro"/>
</dbReference>
<dbReference type="Pfam" id="PF02738">
    <property type="entry name" value="MoCoBD_1"/>
    <property type="match status" value="1"/>
</dbReference>
<dbReference type="SUPFAM" id="SSF56003">
    <property type="entry name" value="Molybdenum cofactor-binding domain"/>
    <property type="match status" value="2"/>
</dbReference>
<dbReference type="InterPro" id="IPR046867">
    <property type="entry name" value="AldOxase/xan_DH_MoCoBD2"/>
</dbReference>
<dbReference type="InterPro" id="IPR052516">
    <property type="entry name" value="N-heterocyclic_Hydroxylase"/>
</dbReference>
<dbReference type="Gene3D" id="3.30.365.10">
    <property type="entry name" value="Aldehyde oxidase/xanthine dehydrogenase, molybdopterin binding domain"/>
    <property type="match status" value="3"/>
</dbReference>
<sequence length="761" mass="80810">MSPLDHAASRRAVLQAGGGLTLAFLFGGRANAQDASPLRKLEAAAAAADGSPAFAPNAFIRIDGTGPVRLVIPNVDMGQGIYATEAALMAEELEVGLGQVVVEHAPPIEPLYQTSLLKSQITGGSTSVRAFYKGLRQAGAAARTMLVAAAAEQWGVEPASLTARDGRVSHVESGRSATYNELAGAAAKQPVPDLEKIALKDPKDFRLLGTPFRRVDTAEKVDGRLKFGIDAAVEGMQVATLALCPHVGGSVKTLDVEAARKIPGVRDVIRIDGGVAVAGAHFWAAKTGLEALNVEWEAGPNADFSTASMFEAMDRTSRDGKALVAESEGDVAKAAGRKIEAVYRLPMLAHAAMEPLNAVVHVRPDACEIWVGTQVPVRVVQVAAKLTGLREDQIILHQHYLGGGFGRRLEVDSIETAVKFAKQVPYPLKLVWTREEDIQHDVPRPAYLDRLSATLGEDGYPVAFTDRVTGASVPARWAPVVLREDGFDPDTTECAAEMIYHVPNRHVEWAPYETPKALPIGWWRGVGPTHNLFTVESFFDELAHAAGKDPVEYRLKLLEKNPRAAATLKDAAAKIGWGGALGPRRGRGIATGAPFGSWVTAAVEVEVSPQGEVRITRAVSSLDCGLVMNPNTVEAQIQGGLVFGWTMALYGALTYANGAAQQSNFHDYRMMRMNETPPIEVSILKSGEAPGGVGEVGTAIAAPALANAIFAATGVRIRELPIDRKLLIENGDAQKRNLTETLPPAAPKRDLASAAAATGGA</sequence>
<comment type="caution">
    <text evidence="2">The sequence shown here is derived from an EMBL/GenBank/DDBJ whole genome shotgun (WGS) entry which is preliminary data.</text>
</comment>
<dbReference type="Proteomes" id="UP000249577">
    <property type="component" value="Unassembled WGS sequence"/>
</dbReference>
<accession>A0A2W5K7J7</accession>
<dbReference type="EMBL" id="QFPN01000010">
    <property type="protein sequence ID" value="PZQ11939.1"/>
    <property type="molecule type" value="Genomic_DNA"/>
</dbReference>